<reference evidence="3" key="2">
    <citation type="submission" date="2016-03" db="EMBL/GenBank/DDBJ databases">
        <title>Streptococcus antelopensis sp. nov., isolated from the feces of the Tibetan antelope (Pantholops hodgsonii) in Hoh Xil National Nature Reserve, Qinghai, China.</title>
        <authorList>
            <person name="Bai X."/>
        </authorList>
    </citation>
    <scope>NUCLEOTIDE SEQUENCE [LARGE SCALE GENOMIC DNA]</scope>
    <source>
        <strain evidence="3">TA 26</strain>
    </source>
</reference>
<evidence type="ECO:0000313" key="3">
    <source>
        <dbReference type="Proteomes" id="UP000077317"/>
    </source>
</evidence>
<accession>A0A172Q7L5</accession>
<keyword evidence="1" id="KW-0812">Transmembrane</keyword>
<dbReference type="RefSeq" id="WP_067062141.1">
    <property type="nucleotide sequence ID" value="NZ_CP014699.1"/>
</dbReference>
<dbReference type="Proteomes" id="UP000077317">
    <property type="component" value="Chromosome"/>
</dbReference>
<reference evidence="2 3" key="1">
    <citation type="journal article" date="2016" name="Int. J. Syst. Evol. Microbiol.">
        <title>Streptococcuspantholopis sp. nov., isolated from faeces of the Tibetan antelope (Pantholops hodgsonii).</title>
        <authorList>
            <person name="Bai X."/>
            <person name="Xiong Y."/>
            <person name="Lu S."/>
            <person name="Jin D."/>
            <person name="Lai X."/>
            <person name="Yang J."/>
            <person name="Niu L."/>
            <person name="Hu S."/>
            <person name="Meng X."/>
            <person name="Pu J."/>
            <person name="Ye C."/>
            <person name="Xu J."/>
        </authorList>
    </citation>
    <scope>NUCLEOTIDE SEQUENCE [LARGE SCALE GENOMIC DNA]</scope>
    <source>
        <strain evidence="2 3">TA 26</strain>
    </source>
</reference>
<evidence type="ECO:0000313" key="2">
    <source>
        <dbReference type="EMBL" id="AND79407.1"/>
    </source>
</evidence>
<dbReference type="EMBL" id="CP014699">
    <property type="protein sequence ID" value="AND79407.1"/>
    <property type="molecule type" value="Genomic_DNA"/>
</dbReference>
<organism evidence="2 3">
    <name type="scientific">Streptococcus pantholopis</name>
    <dbReference type="NCBI Taxonomy" id="1811193"/>
    <lineage>
        <taxon>Bacteria</taxon>
        <taxon>Bacillati</taxon>
        <taxon>Bacillota</taxon>
        <taxon>Bacilli</taxon>
        <taxon>Lactobacillales</taxon>
        <taxon>Streptococcaceae</taxon>
        <taxon>Streptococcus</taxon>
    </lineage>
</organism>
<gene>
    <name evidence="2" type="ORF">A0O21_04855</name>
</gene>
<dbReference type="KEGG" id="spat:A0O21_04855"/>
<dbReference type="AlphaFoldDB" id="A0A172Q7L5"/>
<keyword evidence="1" id="KW-1133">Transmembrane helix</keyword>
<sequence>MKSKRKYFVCLGIAAVCVIGGLILFNSLKSKEEKYRAEQDRVAKYLVEHYELADGHSIEKIEFIEFQKNNMTGSWRTTAIINNRYKISFKEDKIGEEIRTSNYSPNEFKLQGNTGGNKYLSDIKVIYYDKEFIW</sequence>
<evidence type="ECO:0008006" key="4">
    <source>
        <dbReference type="Google" id="ProtNLM"/>
    </source>
</evidence>
<keyword evidence="1" id="KW-0472">Membrane</keyword>
<proteinExistence type="predicted"/>
<evidence type="ECO:0000256" key="1">
    <source>
        <dbReference type="SAM" id="Phobius"/>
    </source>
</evidence>
<dbReference type="STRING" id="1811193.A0O21_04855"/>
<feature type="transmembrane region" description="Helical" evidence="1">
    <location>
        <begin position="7"/>
        <end position="25"/>
    </location>
</feature>
<keyword evidence="3" id="KW-1185">Reference proteome</keyword>
<dbReference type="OrthoDB" id="2234914at2"/>
<name>A0A172Q7L5_9STRE</name>
<protein>
    <recommendedName>
        <fullName evidence="4">DUF1433 domain-containing protein</fullName>
    </recommendedName>
</protein>